<name>A0A6M3JHC7_9ZZZZ</name>
<reference evidence="1" key="1">
    <citation type="submission" date="2020-03" db="EMBL/GenBank/DDBJ databases">
        <title>The deep terrestrial virosphere.</title>
        <authorList>
            <person name="Holmfeldt K."/>
            <person name="Nilsson E."/>
            <person name="Simone D."/>
            <person name="Lopez-Fernandez M."/>
            <person name="Wu X."/>
            <person name="de Brujin I."/>
            <person name="Lundin D."/>
            <person name="Andersson A."/>
            <person name="Bertilsson S."/>
            <person name="Dopson M."/>
        </authorList>
    </citation>
    <scope>NUCLEOTIDE SEQUENCE</scope>
    <source>
        <strain evidence="1">MM415A04568</strain>
        <strain evidence="2">MM415B05280</strain>
    </source>
</reference>
<dbReference type="EMBL" id="MT143326">
    <property type="protein sequence ID" value="QJA95584.1"/>
    <property type="molecule type" value="Genomic_DNA"/>
</dbReference>
<evidence type="ECO:0000313" key="2">
    <source>
        <dbReference type="EMBL" id="QJA95584.1"/>
    </source>
</evidence>
<organism evidence="1">
    <name type="scientific">viral metagenome</name>
    <dbReference type="NCBI Taxonomy" id="1070528"/>
    <lineage>
        <taxon>unclassified sequences</taxon>
        <taxon>metagenomes</taxon>
        <taxon>organismal metagenomes</taxon>
    </lineage>
</organism>
<dbReference type="EMBL" id="MT141708">
    <property type="protein sequence ID" value="QJA69464.1"/>
    <property type="molecule type" value="Genomic_DNA"/>
</dbReference>
<protein>
    <submittedName>
        <fullName evidence="1">Uncharacterized protein</fullName>
    </submittedName>
</protein>
<gene>
    <name evidence="1" type="ORF">MM415A04568_0001</name>
    <name evidence="2" type="ORF">MM415B05280_0010</name>
</gene>
<proteinExistence type="predicted"/>
<sequence length="65" mass="7530">MTLNDELRKDRADDVTMDCTKCKEHIRAEILKEVGAILDDYNYEPELESAVAALKRGEYPKWIKS</sequence>
<dbReference type="AlphaFoldDB" id="A0A6M3JHC7"/>
<evidence type="ECO:0000313" key="1">
    <source>
        <dbReference type="EMBL" id="QJA69464.1"/>
    </source>
</evidence>
<accession>A0A6M3JHC7</accession>